<reference evidence="3 4" key="1">
    <citation type="journal article" date="2013" name="Genome Biol. Evol.">
        <title>Comparison of metabolic capacities and inference of gene content evolution in mosquito-associated Spiroplasma diminutum and S. taiwanense.</title>
        <authorList>
            <person name="Lo W.S."/>
            <person name="Ku C."/>
            <person name="Chen L.L."/>
            <person name="Chang T.H."/>
            <person name="Kuo C.H."/>
        </authorList>
    </citation>
    <scope>NUCLEOTIDE SEQUENCE [LARGE SCALE GENOMIC DNA]</scope>
    <source>
        <strain evidence="3">CUAS-1</strain>
    </source>
</reference>
<protein>
    <recommendedName>
        <fullName evidence="5">Transmembrane protein</fullName>
    </recommendedName>
</protein>
<feature type="transmembrane region" description="Helical" evidence="2">
    <location>
        <begin position="20"/>
        <end position="44"/>
    </location>
</feature>
<organism evidence="3 4">
    <name type="scientific">Spiroplasma diminutum CUAS-1</name>
    <dbReference type="NCBI Taxonomy" id="1276221"/>
    <lineage>
        <taxon>Bacteria</taxon>
        <taxon>Bacillati</taxon>
        <taxon>Mycoplasmatota</taxon>
        <taxon>Mollicutes</taxon>
        <taxon>Entomoplasmatales</taxon>
        <taxon>Spiroplasmataceae</taxon>
        <taxon>Spiroplasma</taxon>
    </lineage>
</organism>
<dbReference type="AlphaFoldDB" id="S5M2H3"/>
<keyword evidence="2" id="KW-0472">Membrane</keyword>
<feature type="transmembrane region" description="Helical" evidence="2">
    <location>
        <begin position="119"/>
        <end position="142"/>
    </location>
</feature>
<feature type="coiled-coil region" evidence="1">
    <location>
        <begin position="206"/>
        <end position="237"/>
    </location>
</feature>
<keyword evidence="1" id="KW-0175">Coiled coil</keyword>
<evidence type="ECO:0000256" key="1">
    <source>
        <dbReference type="SAM" id="Coils"/>
    </source>
</evidence>
<dbReference type="PATRIC" id="fig|1276221.3.peg.578"/>
<dbReference type="Proteomes" id="UP000014983">
    <property type="component" value="Chromosome"/>
</dbReference>
<keyword evidence="2" id="KW-0812">Transmembrane</keyword>
<accession>S5M2H3</accession>
<feature type="transmembrane region" description="Helical" evidence="2">
    <location>
        <begin position="177"/>
        <end position="202"/>
    </location>
</feature>
<name>S5M2H3_9MOLU</name>
<dbReference type="KEGG" id="sdi:SDIMI_v3c05780"/>
<keyword evidence="2" id="KW-1133">Transmembrane helix</keyword>
<evidence type="ECO:0000313" key="4">
    <source>
        <dbReference type="Proteomes" id="UP000014983"/>
    </source>
</evidence>
<gene>
    <name evidence="3" type="ORF">SDIMI_v3c05780</name>
</gene>
<dbReference type="STRING" id="1276221.SDIMI_v3c05780"/>
<evidence type="ECO:0000313" key="3">
    <source>
        <dbReference type="EMBL" id="AGR42282.1"/>
    </source>
</evidence>
<keyword evidence="4" id="KW-1185">Reference proteome</keyword>
<proteinExistence type="predicted"/>
<dbReference type="InParanoid" id="S5M2H3"/>
<dbReference type="RefSeq" id="WP_020836514.1">
    <property type="nucleotide sequence ID" value="NC_021833.1"/>
</dbReference>
<sequence length="242" mass="28649">MKKFNKFLIKLKPYRRLYKIFWMVFIIISLLIFQFLMLTFSYTVPNIHGGFYYWFRGLHSLLGESRAEPNSAQGFIFAATIIGYIPIIPIIPVLYFTFANWYIQEKLSDKYIDVPKEKYLYWTKFIHFSGLAVVFTLIPGILTYFGGGGLLPTQAFWAVGGIFSNNFMERVAGISAILYYAVGCVFALIIIFWTIWMLLCYIGRRIQKQIDRYREWRELLREKKRAAQLEKRETKSNKRKKE</sequence>
<dbReference type="OrthoDB" id="389038at2"/>
<evidence type="ECO:0000256" key="2">
    <source>
        <dbReference type="SAM" id="Phobius"/>
    </source>
</evidence>
<evidence type="ECO:0008006" key="5">
    <source>
        <dbReference type="Google" id="ProtNLM"/>
    </source>
</evidence>
<dbReference type="EMBL" id="CP005076">
    <property type="protein sequence ID" value="AGR42282.1"/>
    <property type="molecule type" value="Genomic_DNA"/>
</dbReference>
<dbReference type="HOGENOM" id="CLU_1133034_0_0_14"/>
<feature type="transmembrane region" description="Helical" evidence="2">
    <location>
        <begin position="75"/>
        <end position="98"/>
    </location>
</feature>